<evidence type="ECO:0000313" key="1">
    <source>
        <dbReference type="EMBL" id="MFC6237802.1"/>
    </source>
</evidence>
<dbReference type="InterPro" id="IPR003207">
    <property type="entry name" value="Ppandiol/glycerol_DeHydtase_su"/>
</dbReference>
<name>A0ABW1T1S3_9ACTN</name>
<evidence type="ECO:0000313" key="2">
    <source>
        <dbReference type="Proteomes" id="UP001596138"/>
    </source>
</evidence>
<proteinExistence type="predicted"/>
<dbReference type="Proteomes" id="UP001596138">
    <property type="component" value="Unassembled WGS sequence"/>
</dbReference>
<gene>
    <name evidence="1" type="ORF">ACFQGU_07930</name>
</gene>
<dbReference type="Pfam" id="PF02287">
    <property type="entry name" value="Dehydratase_SU"/>
    <property type="match status" value="1"/>
</dbReference>
<dbReference type="EMBL" id="JBHSTI010000008">
    <property type="protein sequence ID" value="MFC6237802.1"/>
    <property type="molecule type" value="Genomic_DNA"/>
</dbReference>
<comment type="caution">
    <text evidence="1">The sequence shown here is derived from an EMBL/GenBank/DDBJ whole genome shotgun (WGS) entry which is preliminary data.</text>
</comment>
<accession>A0ABW1T1S3</accession>
<dbReference type="RefSeq" id="WP_386765436.1">
    <property type="nucleotide sequence ID" value="NZ_JBHSTI010000008.1"/>
</dbReference>
<sequence length="120" mass="12732">MTTARSGRDSSEITLDAVRDGLVSIDDIRIHPDTLEHQATVAEANANPQLAANLRRAAELTGLPDDEVLAVYDALRPRRSTTVQLETIAASLESRGAALNAALVREAAAAYARRGLLAEG</sequence>
<keyword evidence="2" id="KW-1185">Reference proteome</keyword>
<dbReference type="InterPro" id="IPR036091">
    <property type="entry name" value="Prodiol/glycerol_DeHase__sf_su"/>
</dbReference>
<dbReference type="SUPFAM" id="SSF47148">
    <property type="entry name" value="Diol dehydratase, gamma subunit"/>
    <property type="match status" value="1"/>
</dbReference>
<reference evidence="2" key="1">
    <citation type="journal article" date="2019" name="Int. J. Syst. Evol. Microbiol.">
        <title>The Global Catalogue of Microorganisms (GCM) 10K type strain sequencing project: providing services to taxonomists for standard genome sequencing and annotation.</title>
        <authorList>
            <consortium name="The Broad Institute Genomics Platform"/>
            <consortium name="The Broad Institute Genome Sequencing Center for Infectious Disease"/>
            <person name="Wu L."/>
            <person name="Ma J."/>
        </authorList>
    </citation>
    <scope>NUCLEOTIDE SEQUENCE [LARGE SCALE GENOMIC DNA]</scope>
    <source>
        <strain evidence="2">CGMCC 4.7317</strain>
    </source>
</reference>
<dbReference type="Gene3D" id="1.10.1510.20">
    <property type="entry name" value="Propanediol/glycerol dehydratase, small subunit"/>
    <property type="match status" value="1"/>
</dbReference>
<organism evidence="1 2">
    <name type="scientific">Longivirga aurantiaca</name>
    <dbReference type="NCBI Taxonomy" id="1837743"/>
    <lineage>
        <taxon>Bacteria</taxon>
        <taxon>Bacillati</taxon>
        <taxon>Actinomycetota</taxon>
        <taxon>Actinomycetes</taxon>
        <taxon>Sporichthyales</taxon>
        <taxon>Sporichthyaceae</taxon>
        <taxon>Longivirga</taxon>
    </lineage>
</organism>
<protein>
    <submittedName>
        <fullName evidence="1">Diol dehydratase small subunit</fullName>
    </submittedName>
</protein>